<name>A0A059FEY5_9PROT</name>
<evidence type="ECO:0000313" key="2">
    <source>
        <dbReference type="EMBL" id="KCZ89043.1"/>
    </source>
</evidence>
<evidence type="ECO:0000313" key="3">
    <source>
        <dbReference type="Proteomes" id="UP000024816"/>
    </source>
</evidence>
<dbReference type="eggNOG" id="ENOG50330QK">
    <property type="taxonomic scope" value="Bacteria"/>
</dbReference>
<dbReference type="AlphaFoldDB" id="A0A059FEY5"/>
<dbReference type="STRING" id="1280952.HJA_07097"/>
<dbReference type="RefSeq" id="WP_051597468.1">
    <property type="nucleotide sequence ID" value="NZ_ARYJ01000004.1"/>
</dbReference>
<feature type="transmembrane region" description="Helical" evidence="1">
    <location>
        <begin position="168"/>
        <end position="186"/>
    </location>
</feature>
<dbReference type="Proteomes" id="UP000024816">
    <property type="component" value="Unassembled WGS sequence"/>
</dbReference>
<feature type="transmembrane region" description="Helical" evidence="1">
    <location>
        <begin position="192"/>
        <end position="212"/>
    </location>
</feature>
<dbReference type="OrthoDB" id="278054at2"/>
<keyword evidence="3" id="KW-1185">Reference proteome</keyword>
<dbReference type="PATRIC" id="fig|1280952.3.peg.1410"/>
<dbReference type="EMBL" id="ARYJ01000004">
    <property type="protein sequence ID" value="KCZ89043.1"/>
    <property type="molecule type" value="Genomic_DNA"/>
</dbReference>
<keyword evidence="1" id="KW-1133">Transmembrane helix</keyword>
<evidence type="ECO:0000256" key="1">
    <source>
        <dbReference type="SAM" id="Phobius"/>
    </source>
</evidence>
<keyword evidence="1" id="KW-0472">Membrane</keyword>
<comment type="caution">
    <text evidence="2">The sequence shown here is derived from an EMBL/GenBank/DDBJ whole genome shotgun (WGS) entry which is preliminary data.</text>
</comment>
<keyword evidence="1" id="KW-0812">Transmembrane</keyword>
<protein>
    <submittedName>
        <fullName evidence="2">Uncharacterized protein</fullName>
    </submittedName>
</protein>
<accession>A0A059FEY5</accession>
<sequence>MTRFFDPDLFARTYRDPMAWLTLLVDLLPVIAVVFFGWKAVPLVALYWLENLVIGAFTILRMLGTVAANILNLAVAAFMVPFFTVHYGMFCFGHGIFLSAFAGGKVGDPAPGFDGMRALVDWALGTGPYMLWFVAAIIAVNAVFYLVDYVVGGGYRETQLPTEMFAPYGRIVTLHVAIILGAGLMLAFGQPLLGVLILIMLRVAFGMAMNMLRRRRMDGETGPLAGAMAEAG</sequence>
<feature type="transmembrane region" description="Helical" evidence="1">
    <location>
        <begin position="129"/>
        <end position="147"/>
    </location>
</feature>
<gene>
    <name evidence="2" type="ORF">HJA_07097</name>
</gene>
<dbReference type="InterPro" id="IPR045466">
    <property type="entry name" value="DUF6498"/>
</dbReference>
<proteinExistence type="predicted"/>
<reference evidence="2 3" key="1">
    <citation type="journal article" date="2014" name="Antonie Van Leeuwenhoek">
        <title>Hyphomonas beringensis sp. nov. and Hyphomonas chukchiensis sp. nov., isolated from surface seawater of the Bering Sea and Chukchi Sea.</title>
        <authorList>
            <person name="Li C."/>
            <person name="Lai Q."/>
            <person name="Li G."/>
            <person name="Dong C."/>
            <person name="Wang J."/>
            <person name="Liao Y."/>
            <person name="Shao Z."/>
        </authorList>
    </citation>
    <scope>NUCLEOTIDE SEQUENCE [LARGE SCALE GENOMIC DNA]</scope>
    <source>
        <strain evidence="2 3">VP2</strain>
    </source>
</reference>
<feature type="transmembrane region" description="Helical" evidence="1">
    <location>
        <begin position="20"/>
        <end position="38"/>
    </location>
</feature>
<organism evidence="2 3">
    <name type="scientific">Hyphomonas jannaschiana VP2</name>
    <dbReference type="NCBI Taxonomy" id="1280952"/>
    <lineage>
        <taxon>Bacteria</taxon>
        <taxon>Pseudomonadati</taxon>
        <taxon>Pseudomonadota</taxon>
        <taxon>Alphaproteobacteria</taxon>
        <taxon>Hyphomonadales</taxon>
        <taxon>Hyphomonadaceae</taxon>
        <taxon>Hyphomonas</taxon>
    </lineage>
</organism>
<dbReference type="Pfam" id="PF20108">
    <property type="entry name" value="DUF6498"/>
    <property type="match status" value="1"/>
</dbReference>